<dbReference type="Proteomes" id="UP001276150">
    <property type="component" value="Unassembled WGS sequence"/>
</dbReference>
<sequence length="53" mass="6153">MEKVFESALRRVRTLDASAVPHKRLARLVKDGDGFSDQLQALYDEFMKELQEN</sequence>
<reference evidence="1 2" key="1">
    <citation type="submission" date="2022-11" db="EMBL/GenBank/DDBJ databases">
        <title>Deinococcus ZS9-10, Low Temperature and Draught-tolerating, UV-resistant Bacteria from Continental Antarctica.</title>
        <authorList>
            <person name="Cheng L."/>
        </authorList>
    </citation>
    <scope>NUCLEOTIDE SEQUENCE [LARGE SCALE GENOMIC DNA]</scope>
    <source>
        <strain evidence="1 2">ZS9-10</strain>
    </source>
</reference>
<evidence type="ECO:0000313" key="2">
    <source>
        <dbReference type="Proteomes" id="UP001276150"/>
    </source>
</evidence>
<gene>
    <name evidence="1" type="ORF">ORD21_13645</name>
</gene>
<keyword evidence="2" id="KW-1185">Reference proteome</keyword>
<organism evidence="1 2">
    <name type="scientific">Deinococcus arenicola</name>
    <dbReference type="NCBI Taxonomy" id="2994950"/>
    <lineage>
        <taxon>Bacteria</taxon>
        <taxon>Thermotogati</taxon>
        <taxon>Deinococcota</taxon>
        <taxon>Deinococci</taxon>
        <taxon>Deinococcales</taxon>
        <taxon>Deinococcaceae</taxon>
        <taxon>Deinococcus</taxon>
    </lineage>
</organism>
<dbReference type="EMBL" id="JAPMIV010000031">
    <property type="protein sequence ID" value="MDV6375638.1"/>
    <property type="molecule type" value="Genomic_DNA"/>
</dbReference>
<dbReference type="RefSeq" id="WP_317640981.1">
    <property type="nucleotide sequence ID" value="NZ_JAPMIV010000031.1"/>
</dbReference>
<evidence type="ECO:0000313" key="1">
    <source>
        <dbReference type="EMBL" id="MDV6375638.1"/>
    </source>
</evidence>
<accession>A0ABU4DT76</accession>
<protein>
    <submittedName>
        <fullName evidence="1">Uncharacterized protein</fullName>
    </submittedName>
</protein>
<proteinExistence type="predicted"/>
<comment type="caution">
    <text evidence="1">The sequence shown here is derived from an EMBL/GenBank/DDBJ whole genome shotgun (WGS) entry which is preliminary data.</text>
</comment>
<name>A0ABU4DT76_9DEIO</name>